<dbReference type="GO" id="GO:0005524">
    <property type="term" value="F:ATP binding"/>
    <property type="evidence" value="ECO:0007669"/>
    <property type="project" value="UniProtKB-KW"/>
</dbReference>
<name>X1CTG5_9ZZZZ</name>
<accession>X1CTG5</accession>
<evidence type="ECO:0000256" key="5">
    <source>
        <dbReference type="ARBA" id="ARBA00022942"/>
    </source>
</evidence>
<dbReference type="InterPro" id="IPR027417">
    <property type="entry name" value="P-loop_NTPase"/>
</dbReference>
<proteinExistence type="predicted"/>
<comment type="subcellular location">
    <subcellularLocation>
        <location evidence="1">Cytoplasm</location>
    </subcellularLocation>
</comment>
<dbReference type="Gene3D" id="1.10.8.60">
    <property type="match status" value="1"/>
</dbReference>
<comment type="caution">
    <text evidence="7">The sequence shown here is derived from an EMBL/GenBank/DDBJ whole genome shotgun (WGS) entry which is preliminary data.</text>
</comment>
<evidence type="ECO:0000256" key="4">
    <source>
        <dbReference type="ARBA" id="ARBA00022840"/>
    </source>
</evidence>
<reference evidence="7" key="1">
    <citation type="journal article" date="2014" name="Front. Microbiol.">
        <title>High frequency of phylogenetically diverse reductive dehalogenase-homologous genes in deep subseafloor sedimentary metagenomes.</title>
        <authorList>
            <person name="Kawai M."/>
            <person name="Futagami T."/>
            <person name="Toyoda A."/>
            <person name="Takaki Y."/>
            <person name="Nishi S."/>
            <person name="Hori S."/>
            <person name="Arai W."/>
            <person name="Tsubouchi T."/>
            <person name="Morono Y."/>
            <person name="Uchiyama I."/>
            <person name="Ito T."/>
            <person name="Fujiyama A."/>
            <person name="Inagaki F."/>
            <person name="Takami H."/>
        </authorList>
    </citation>
    <scope>NUCLEOTIDE SEQUENCE</scope>
    <source>
        <strain evidence="7">Expedition CK06-06</strain>
    </source>
</reference>
<dbReference type="AlphaFoldDB" id="X1CTG5"/>
<organism evidence="7">
    <name type="scientific">marine sediment metagenome</name>
    <dbReference type="NCBI Taxonomy" id="412755"/>
    <lineage>
        <taxon>unclassified sequences</taxon>
        <taxon>metagenomes</taxon>
        <taxon>ecological metagenomes</taxon>
    </lineage>
</organism>
<sequence length="92" mass="10514">MIDFPIPEEEARKSIFKIHTRTLNIEGELNIKKLVELTEGATGADIKAICTEAGMFAIRKEARRIVKDDFIEAVNKVMNKMKDKALQSRMYT</sequence>
<dbReference type="SUPFAM" id="SSF52540">
    <property type="entry name" value="P-loop containing nucleoside triphosphate hydrolases"/>
    <property type="match status" value="1"/>
</dbReference>
<dbReference type="InterPro" id="IPR050221">
    <property type="entry name" value="26S_Proteasome_ATPase"/>
</dbReference>
<protein>
    <recommendedName>
        <fullName evidence="6">AAA ATPase AAA+ lid domain-containing protein</fullName>
    </recommendedName>
</protein>
<dbReference type="InterPro" id="IPR041569">
    <property type="entry name" value="AAA_lid_3"/>
</dbReference>
<keyword evidence="4" id="KW-0067">ATP-binding</keyword>
<keyword evidence="3" id="KW-0547">Nucleotide-binding</keyword>
<evidence type="ECO:0000256" key="2">
    <source>
        <dbReference type="ARBA" id="ARBA00022490"/>
    </source>
</evidence>
<dbReference type="GO" id="GO:0005737">
    <property type="term" value="C:cytoplasm"/>
    <property type="evidence" value="ECO:0007669"/>
    <property type="project" value="UniProtKB-SubCell"/>
</dbReference>
<evidence type="ECO:0000256" key="3">
    <source>
        <dbReference type="ARBA" id="ARBA00022741"/>
    </source>
</evidence>
<dbReference type="Pfam" id="PF17862">
    <property type="entry name" value="AAA_lid_3"/>
    <property type="match status" value="1"/>
</dbReference>
<keyword evidence="2" id="KW-0963">Cytoplasm</keyword>
<dbReference type="EMBL" id="BART01021111">
    <property type="protein sequence ID" value="GAG96272.1"/>
    <property type="molecule type" value="Genomic_DNA"/>
</dbReference>
<dbReference type="FunFam" id="1.10.8.60:FF:000006">
    <property type="entry name" value="26S protease regulatory subunit 8"/>
    <property type="match status" value="1"/>
</dbReference>
<feature type="domain" description="AAA ATPase AAA+ lid" evidence="6">
    <location>
        <begin position="29"/>
        <end position="71"/>
    </location>
</feature>
<gene>
    <name evidence="7" type="ORF">S01H4_39049</name>
</gene>
<keyword evidence="5" id="KW-0647">Proteasome</keyword>
<evidence type="ECO:0000259" key="6">
    <source>
        <dbReference type="Pfam" id="PF17862"/>
    </source>
</evidence>
<evidence type="ECO:0000313" key="7">
    <source>
        <dbReference type="EMBL" id="GAG96272.1"/>
    </source>
</evidence>
<dbReference type="GO" id="GO:0000502">
    <property type="term" value="C:proteasome complex"/>
    <property type="evidence" value="ECO:0007669"/>
    <property type="project" value="UniProtKB-KW"/>
</dbReference>
<dbReference type="PANTHER" id="PTHR23073">
    <property type="entry name" value="26S PROTEASOME REGULATORY SUBUNIT"/>
    <property type="match status" value="1"/>
</dbReference>
<evidence type="ECO:0000256" key="1">
    <source>
        <dbReference type="ARBA" id="ARBA00004496"/>
    </source>
</evidence>